<reference evidence="4 5" key="1">
    <citation type="submission" date="2023-02" db="EMBL/GenBank/DDBJ databases">
        <title>A bacterium isolated from plastisphere.</title>
        <authorList>
            <person name="Sun Y."/>
        </authorList>
    </citation>
    <scope>NUCLEOTIDE SEQUENCE [LARGE SCALE GENOMIC DNA]</scope>
    <source>
        <strain evidence="5">a-1</strain>
    </source>
</reference>
<dbReference type="InterPro" id="IPR016181">
    <property type="entry name" value="Acyl_CoA_acyltransferase"/>
</dbReference>
<dbReference type="InterPro" id="IPR015421">
    <property type="entry name" value="PyrdxlP-dep_Trfase_major"/>
</dbReference>
<dbReference type="Gene3D" id="3.90.1150.10">
    <property type="entry name" value="Aspartate Aminotransferase, domain 1"/>
    <property type="match status" value="1"/>
</dbReference>
<dbReference type="CDD" id="cd04301">
    <property type="entry name" value="NAT_SF"/>
    <property type="match status" value="1"/>
</dbReference>
<name>A0ABY7X1A0_9BACL</name>
<dbReference type="SUPFAM" id="SSF53383">
    <property type="entry name" value="PLP-dependent transferases"/>
    <property type="match status" value="1"/>
</dbReference>
<organism evidence="4 5">
    <name type="scientific">Exiguobacterium marinum</name>
    <dbReference type="NCBI Taxonomy" id="273528"/>
    <lineage>
        <taxon>Bacteria</taxon>
        <taxon>Bacillati</taxon>
        <taxon>Bacillota</taxon>
        <taxon>Bacilli</taxon>
        <taxon>Bacillales</taxon>
        <taxon>Bacillales Family XII. Incertae Sedis</taxon>
        <taxon>Exiguobacterium</taxon>
    </lineage>
</organism>
<keyword evidence="5" id="KW-1185">Reference proteome</keyword>
<sequence length="527" mass="59330">MIVYRKAVISDFDAIHRLNYETFVEEIPQHPPNSERRLIDRFHEENTYWIGEMNGEVVAMCALRGKRPFSLEQKGVSIPEGEWLEIRLLAVTKPYRRNRTFAGLMRAVIEDATERHIDGIVISGTTREQLLYHRFGFLPFADPIGSEEARYVPMMLTRDAFYESKSATTLRPKSLLAGPVECSERVRARLSKQPRPHRSKETGRLLEAVQQKLSERVKLPNIYTLLGSGTVANDAVAPRLEGHGVILNAGEFGERLIEHARRVDRSFDVIRVDQDGKWDVSQLDRIAPDWVWTVHCETSLGILIDLGPLHSWNGVIAIDAISTVGTFDYDYSFADYVTFSSGKALRNAPGLAFVAMKERAEALRDVPRYLDLSLYKPIAFTQSEPLLAAMAVSLDELTDEEVASHEEKMVALINSLHENGLCIEVSPAQSSGIITIPVPCGQSSMELGRQLSYQGYLVQYESDYLKRANVIQVSTMGWTTPRMMRDVGSYIAQWIQQKTATSKSDGSLIHENLDVPRDEPFVRGASN</sequence>
<evidence type="ECO:0000313" key="5">
    <source>
        <dbReference type="Proteomes" id="UP001213680"/>
    </source>
</evidence>
<dbReference type="RefSeq" id="WP_026824967.1">
    <property type="nucleotide sequence ID" value="NZ_CP118099.1"/>
</dbReference>
<dbReference type="GO" id="GO:0016746">
    <property type="term" value="F:acyltransferase activity"/>
    <property type="evidence" value="ECO:0007669"/>
    <property type="project" value="UniProtKB-KW"/>
</dbReference>
<dbReference type="PANTHER" id="PTHR21152:SF40">
    <property type="entry name" value="ALANINE--GLYOXYLATE AMINOTRANSFERASE"/>
    <property type="match status" value="1"/>
</dbReference>
<dbReference type="EC" id="2.3.1.-" evidence="4"/>
<comment type="cofactor">
    <cofactor evidence="1">
        <name>pyridoxal 5'-phosphate</name>
        <dbReference type="ChEBI" id="CHEBI:597326"/>
    </cofactor>
</comment>
<dbReference type="Gene3D" id="3.40.630.30">
    <property type="match status" value="1"/>
</dbReference>
<proteinExistence type="predicted"/>
<protein>
    <submittedName>
        <fullName evidence="4">GNAT family N-acetyltransferase</fullName>
        <ecNumber evidence="4">2.3.1.-</ecNumber>
    </submittedName>
</protein>
<feature type="domain" description="N-acetyltransferase" evidence="3">
    <location>
        <begin position="2"/>
        <end position="159"/>
    </location>
</feature>
<dbReference type="InterPro" id="IPR000182">
    <property type="entry name" value="GNAT_dom"/>
</dbReference>
<dbReference type="PANTHER" id="PTHR21152">
    <property type="entry name" value="AMINOTRANSFERASE CLASS V"/>
    <property type="match status" value="1"/>
</dbReference>
<dbReference type="Pfam" id="PF00583">
    <property type="entry name" value="Acetyltransf_1"/>
    <property type="match status" value="1"/>
</dbReference>
<keyword evidence="2" id="KW-0663">Pyridoxal phosphate</keyword>
<dbReference type="EMBL" id="CP118099">
    <property type="protein sequence ID" value="WDH75676.1"/>
    <property type="molecule type" value="Genomic_DNA"/>
</dbReference>
<keyword evidence="4" id="KW-0808">Transferase</keyword>
<dbReference type="Proteomes" id="UP001213680">
    <property type="component" value="Chromosome"/>
</dbReference>
<evidence type="ECO:0000259" key="3">
    <source>
        <dbReference type="PROSITE" id="PS51186"/>
    </source>
</evidence>
<dbReference type="PROSITE" id="PS51186">
    <property type="entry name" value="GNAT"/>
    <property type="match status" value="1"/>
</dbReference>
<keyword evidence="4" id="KW-0012">Acyltransferase</keyword>
<accession>A0ABY7X1A0</accession>
<dbReference type="InterPro" id="IPR015424">
    <property type="entry name" value="PyrdxlP-dep_Trfase"/>
</dbReference>
<dbReference type="SUPFAM" id="SSF55729">
    <property type="entry name" value="Acyl-CoA N-acyltransferases (Nat)"/>
    <property type="match status" value="1"/>
</dbReference>
<evidence type="ECO:0000256" key="1">
    <source>
        <dbReference type="ARBA" id="ARBA00001933"/>
    </source>
</evidence>
<evidence type="ECO:0000313" key="4">
    <source>
        <dbReference type="EMBL" id="WDH75676.1"/>
    </source>
</evidence>
<dbReference type="Gene3D" id="3.40.640.10">
    <property type="entry name" value="Type I PLP-dependent aspartate aminotransferase-like (Major domain)"/>
    <property type="match status" value="1"/>
</dbReference>
<evidence type="ECO:0000256" key="2">
    <source>
        <dbReference type="ARBA" id="ARBA00022898"/>
    </source>
</evidence>
<dbReference type="InterPro" id="IPR015422">
    <property type="entry name" value="PyrdxlP-dep_Trfase_small"/>
</dbReference>
<gene>
    <name evidence="4" type="ORF">PTI97_12700</name>
</gene>